<dbReference type="InterPro" id="IPR019819">
    <property type="entry name" value="Carboxylesterase_B_CS"/>
</dbReference>
<proteinExistence type="inferred from homology"/>
<reference evidence="5 6" key="1">
    <citation type="submission" date="2018-02" db="EMBL/GenBank/DDBJ databases">
        <title>The genomes of Aspergillus section Nigri reveals drivers in fungal speciation.</title>
        <authorList>
            <consortium name="DOE Joint Genome Institute"/>
            <person name="Vesth T.C."/>
            <person name="Nybo J."/>
            <person name="Theobald S."/>
            <person name="Brandl J."/>
            <person name="Frisvad J.C."/>
            <person name="Nielsen K.F."/>
            <person name="Lyhne E.K."/>
            <person name="Kogle M.E."/>
            <person name="Kuo A."/>
            <person name="Riley R."/>
            <person name="Clum A."/>
            <person name="Nolan M."/>
            <person name="Lipzen A."/>
            <person name="Salamov A."/>
            <person name="Henrissat B."/>
            <person name="Wiebenga A."/>
            <person name="De vries R.P."/>
            <person name="Grigoriev I.V."/>
            <person name="Mortensen U.H."/>
            <person name="Andersen M.R."/>
            <person name="Baker S.E."/>
        </authorList>
    </citation>
    <scope>NUCLEOTIDE SEQUENCE [LARGE SCALE GENOMIC DNA]</scope>
    <source>
        <strain evidence="5 6">CBS 121057</strain>
    </source>
</reference>
<dbReference type="GO" id="GO:0052689">
    <property type="term" value="F:carboxylic ester hydrolase activity"/>
    <property type="evidence" value="ECO:0007669"/>
    <property type="project" value="TreeGrafter"/>
</dbReference>
<evidence type="ECO:0000259" key="4">
    <source>
        <dbReference type="Pfam" id="PF00135"/>
    </source>
</evidence>
<comment type="similarity">
    <text evidence="1 3">Belongs to the type-B carboxylesterase/lipase family.</text>
</comment>
<dbReference type="SUPFAM" id="SSF53474">
    <property type="entry name" value="alpha/beta-Hydrolases"/>
    <property type="match status" value="1"/>
</dbReference>
<evidence type="ECO:0000256" key="3">
    <source>
        <dbReference type="RuleBase" id="RU361235"/>
    </source>
</evidence>
<keyword evidence="3" id="KW-0732">Signal</keyword>
<dbReference type="PROSITE" id="PS00941">
    <property type="entry name" value="CARBOXYLESTERASE_B_2"/>
    <property type="match status" value="1"/>
</dbReference>
<dbReference type="PANTHER" id="PTHR43918:SF4">
    <property type="entry name" value="CARBOXYLIC ESTER HYDROLASE"/>
    <property type="match status" value="1"/>
</dbReference>
<evidence type="ECO:0000313" key="6">
    <source>
        <dbReference type="Proteomes" id="UP000248423"/>
    </source>
</evidence>
<dbReference type="EMBL" id="KZ826416">
    <property type="protein sequence ID" value="PYI01413.1"/>
    <property type="molecule type" value="Genomic_DNA"/>
</dbReference>
<dbReference type="Proteomes" id="UP000248423">
    <property type="component" value="Unassembled WGS sequence"/>
</dbReference>
<dbReference type="AlphaFoldDB" id="A0A319F7H4"/>
<dbReference type="EC" id="3.1.1.-" evidence="3"/>
<dbReference type="Gene3D" id="3.40.50.1820">
    <property type="entry name" value="alpha/beta hydrolase"/>
    <property type="match status" value="2"/>
</dbReference>
<accession>A0A319F7H4</accession>
<keyword evidence="6" id="KW-1185">Reference proteome</keyword>
<dbReference type="STRING" id="1448318.A0A319F7H4"/>
<dbReference type="VEuPathDB" id="FungiDB:BO78DRAFT_379083"/>
<evidence type="ECO:0000256" key="2">
    <source>
        <dbReference type="ARBA" id="ARBA00022801"/>
    </source>
</evidence>
<feature type="chain" id="PRO_5016189748" description="Carboxylic ester hydrolase" evidence="3">
    <location>
        <begin position="24"/>
        <end position="494"/>
    </location>
</feature>
<protein>
    <recommendedName>
        <fullName evidence="3">Carboxylic ester hydrolase</fullName>
        <ecNumber evidence="3">3.1.1.-</ecNumber>
    </recommendedName>
</protein>
<dbReference type="PANTHER" id="PTHR43918">
    <property type="entry name" value="ACETYLCHOLINESTERASE"/>
    <property type="match status" value="1"/>
</dbReference>
<dbReference type="PROSITE" id="PS00122">
    <property type="entry name" value="CARBOXYLESTERASE_B_1"/>
    <property type="match status" value="1"/>
</dbReference>
<feature type="domain" description="Carboxylesterase type B" evidence="4">
    <location>
        <begin position="27"/>
        <end position="345"/>
    </location>
</feature>
<keyword evidence="2 3" id="KW-0378">Hydrolase</keyword>
<gene>
    <name evidence="5" type="ORF">BO78DRAFT_379083</name>
</gene>
<feature type="signal peptide" evidence="3">
    <location>
        <begin position="1"/>
        <end position="23"/>
    </location>
</feature>
<dbReference type="InterPro" id="IPR050654">
    <property type="entry name" value="AChE-related_enzymes"/>
</dbReference>
<sequence length="494" mass="52435">MKFSASLASVLATATAVAASASASNSLRVQTSSGVVQGGVNSTYPAVRQFLGIPFAQAPVGNLRWLPPQELNKSNSIIDATTMPPACPQGSAAMSPFGRFAPETLIAGGTSEDCLTLSIWAPDNAKSDLPVIIWIYGGEFISGGTDTPAWIPSQWIQRTQEHIVVSIQYRLNMFGFPAARGLTEQNLGILDQRAAVEWLQKNIAQFGGNPDQMILWGQSAGAGSVDIQNFAYPDDPIVQGFASDSGSVFLTVDTRSTDTAGTNFSTVASHFGCSGSAGDELSCLRQVPAANITSYLGAGGARLTFLPFIDDKVVFNNYTARYLGGHLSNKPALFGSNLNEGTILAGGSDNAMAEAITLSGFQCPVPYSTAYRQALDLTTYRYQYRGNFSNVSPSPSLGAYHTSELPQIFGTSGDFYGANTPFETKVSELMQDLWLAFAKDPASGLAQQGWPKSTSNQFLMLAGENASNKTVVSALLADSTIDDACTSYYSSYLV</sequence>
<organism evidence="5 6">
    <name type="scientific">Aspergillus sclerotiicarbonarius (strain CBS 121057 / IBT 28362)</name>
    <dbReference type="NCBI Taxonomy" id="1448318"/>
    <lineage>
        <taxon>Eukaryota</taxon>
        <taxon>Fungi</taxon>
        <taxon>Dikarya</taxon>
        <taxon>Ascomycota</taxon>
        <taxon>Pezizomycotina</taxon>
        <taxon>Eurotiomycetes</taxon>
        <taxon>Eurotiomycetidae</taxon>
        <taxon>Eurotiales</taxon>
        <taxon>Aspergillaceae</taxon>
        <taxon>Aspergillus</taxon>
        <taxon>Aspergillus subgen. Circumdati</taxon>
    </lineage>
</organism>
<dbReference type="InterPro" id="IPR029058">
    <property type="entry name" value="AB_hydrolase_fold"/>
</dbReference>
<evidence type="ECO:0000256" key="1">
    <source>
        <dbReference type="ARBA" id="ARBA00005964"/>
    </source>
</evidence>
<evidence type="ECO:0000313" key="5">
    <source>
        <dbReference type="EMBL" id="PYI01413.1"/>
    </source>
</evidence>
<feature type="domain" description="Carboxylesterase type B" evidence="4">
    <location>
        <begin position="350"/>
        <end position="460"/>
    </location>
</feature>
<dbReference type="InterPro" id="IPR002018">
    <property type="entry name" value="CarbesteraseB"/>
</dbReference>
<dbReference type="Pfam" id="PF00135">
    <property type="entry name" value="COesterase"/>
    <property type="match status" value="2"/>
</dbReference>
<dbReference type="OrthoDB" id="408631at2759"/>
<dbReference type="InterPro" id="IPR019826">
    <property type="entry name" value="Carboxylesterase_B_AS"/>
</dbReference>
<name>A0A319F7H4_ASPSB</name>